<reference evidence="3 4" key="1">
    <citation type="submission" date="2016-12" db="EMBL/GenBank/DDBJ databases">
        <title>Trade-off between light-utilization and light-protection in marine flavobacteria.</title>
        <authorList>
            <person name="Kumagai Y."/>
            <person name="Yoshizawa S."/>
            <person name="Kogure K."/>
            <person name="Iwasaki W."/>
        </authorList>
    </citation>
    <scope>NUCLEOTIDE SEQUENCE [LARGE SCALE GENOMIC DNA]</scope>
    <source>
        <strain evidence="3 4">KCTC 12100</strain>
    </source>
</reference>
<keyword evidence="1" id="KW-0732">Signal</keyword>
<accession>A0A2P6C6X2</accession>
<evidence type="ECO:0000313" key="3">
    <source>
        <dbReference type="EMBL" id="PQJ68654.1"/>
    </source>
</evidence>
<evidence type="ECO:0000256" key="1">
    <source>
        <dbReference type="ARBA" id="ARBA00022729"/>
    </source>
</evidence>
<organism evidence="3 4">
    <name type="scientific">Polaribacter butkevichii</name>
    <dbReference type="NCBI Taxonomy" id="218490"/>
    <lineage>
        <taxon>Bacteria</taxon>
        <taxon>Pseudomonadati</taxon>
        <taxon>Bacteroidota</taxon>
        <taxon>Flavobacteriia</taxon>
        <taxon>Flavobacteriales</taxon>
        <taxon>Flavobacteriaceae</taxon>
    </lineage>
</organism>
<dbReference type="NCBIfam" id="TIGR04183">
    <property type="entry name" value="Por_Secre_tail"/>
    <property type="match status" value="1"/>
</dbReference>
<gene>
    <name evidence="3" type="ORF">BTO14_11395</name>
</gene>
<protein>
    <recommendedName>
        <fullName evidence="2">Secretion system C-terminal sorting domain-containing protein</fullName>
    </recommendedName>
</protein>
<dbReference type="Proteomes" id="UP000247345">
    <property type="component" value="Unassembled WGS sequence"/>
</dbReference>
<keyword evidence="4" id="KW-1185">Reference proteome</keyword>
<evidence type="ECO:0000259" key="2">
    <source>
        <dbReference type="Pfam" id="PF18962"/>
    </source>
</evidence>
<feature type="domain" description="Secretion system C-terminal sorting" evidence="2">
    <location>
        <begin position="212"/>
        <end position="281"/>
    </location>
</feature>
<dbReference type="InterPro" id="IPR026444">
    <property type="entry name" value="Secre_tail"/>
</dbReference>
<dbReference type="Pfam" id="PF18962">
    <property type="entry name" value="Por_Secre_tail"/>
    <property type="match status" value="1"/>
</dbReference>
<proteinExistence type="predicted"/>
<evidence type="ECO:0000313" key="4">
    <source>
        <dbReference type="Proteomes" id="UP000247345"/>
    </source>
</evidence>
<sequence>MKKITLFTLFTLSISVGFSQINVQDFEGSNLEFVKGGVTTLVVENPSKTGLNTSDNCLQFSRNDNSKWWAFATIPVDPIATISVTDNPKFLSIMVRYSAQSDLGVRFNANEDKPAGTESGIVRALNTYDASAPDTWQEIVWEIKDDKDAFAFTLGSLDRLVFHPDMGFVNVPAGQVLSTTKLAYIDNIRILDENPLATASINDASLEDAFSIYPSAVSSVFTVKTTKTISDISIFSVLGKNVTNNLVKLENETYNISSLSSGMYIVKIASENGNFITKKIIKE</sequence>
<dbReference type="AlphaFoldDB" id="A0A2P6C6X2"/>
<dbReference type="EMBL" id="MSCK01000002">
    <property type="protein sequence ID" value="PQJ68654.1"/>
    <property type="molecule type" value="Genomic_DNA"/>
</dbReference>
<comment type="caution">
    <text evidence="3">The sequence shown here is derived from an EMBL/GenBank/DDBJ whole genome shotgun (WGS) entry which is preliminary data.</text>
</comment>
<name>A0A2P6C6X2_9FLAO</name>